<sequence length="287" mass="33023">MSAPVSNDPVEVLAKFKTTLTQSSPGFESEVHNDGLLLRFLKARKFDVDKAKLMFDAYLAWRRDFKVDTEILHNLKYPEYNKVMEIYPRFYHKTDKVGRPVYFEILSNLSIKQFDGGITTPERFVQYYVREFEKTIEYRFRALSCKAGALIDKSCTILDIKNVPIMQFPSIRKFLGQITHIAQNYYPETLGRMFIINSPVVFQGIWAVIKGMLDENTVAKISILGTSYQRELLETIDAENLPVEYGGKCNCAMGCRHSDVGPWNDGTVKGYPIPFWENINIVKEDTP</sequence>
<dbReference type="InterPro" id="IPR036273">
    <property type="entry name" value="CRAL/TRIO_N_dom_sf"/>
</dbReference>
<evidence type="ECO:0000259" key="1">
    <source>
        <dbReference type="PROSITE" id="PS50191"/>
    </source>
</evidence>
<dbReference type="InterPro" id="IPR011074">
    <property type="entry name" value="CRAL/TRIO_N_dom"/>
</dbReference>
<dbReference type="InterPro" id="IPR001251">
    <property type="entry name" value="CRAL-TRIO_dom"/>
</dbReference>
<name>A0AAD5T8K9_9FUNG</name>
<evidence type="ECO:0000313" key="2">
    <source>
        <dbReference type="EMBL" id="KAJ3126284.1"/>
    </source>
</evidence>
<dbReference type="AlphaFoldDB" id="A0AAD5T8K9"/>
<dbReference type="EMBL" id="JADGJH010000567">
    <property type="protein sequence ID" value="KAJ3126284.1"/>
    <property type="molecule type" value="Genomic_DNA"/>
</dbReference>
<dbReference type="SUPFAM" id="SSF46938">
    <property type="entry name" value="CRAL/TRIO N-terminal domain"/>
    <property type="match status" value="1"/>
</dbReference>
<gene>
    <name evidence="2" type="primary">SEC14_2</name>
    <name evidence="2" type="ORF">HK100_010339</name>
</gene>
<organism evidence="2 3">
    <name type="scientific">Physocladia obscura</name>
    <dbReference type="NCBI Taxonomy" id="109957"/>
    <lineage>
        <taxon>Eukaryota</taxon>
        <taxon>Fungi</taxon>
        <taxon>Fungi incertae sedis</taxon>
        <taxon>Chytridiomycota</taxon>
        <taxon>Chytridiomycota incertae sedis</taxon>
        <taxon>Chytridiomycetes</taxon>
        <taxon>Chytridiales</taxon>
        <taxon>Chytriomycetaceae</taxon>
        <taxon>Physocladia</taxon>
    </lineage>
</organism>
<dbReference type="PROSITE" id="PS50191">
    <property type="entry name" value="CRAL_TRIO"/>
    <property type="match status" value="1"/>
</dbReference>
<dbReference type="SUPFAM" id="SSF52087">
    <property type="entry name" value="CRAL/TRIO domain"/>
    <property type="match status" value="1"/>
</dbReference>
<dbReference type="Proteomes" id="UP001211907">
    <property type="component" value="Unassembled WGS sequence"/>
</dbReference>
<dbReference type="SMART" id="SM00516">
    <property type="entry name" value="SEC14"/>
    <property type="match status" value="1"/>
</dbReference>
<dbReference type="Gene3D" id="3.40.525.10">
    <property type="entry name" value="CRAL-TRIO lipid binding domain"/>
    <property type="match status" value="1"/>
</dbReference>
<dbReference type="Pfam" id="PF03765">
    <property type="entry name" value="CRAL_TRIO_N"/>
    <property type="match status" value="1"/>
</dbReference>
<dbReference type="PRINTS" id="PR00180">
    <property type="entry name" value="CRETINALDHBP"/>
</dbReference>
<dbReference type="Pfam" id="PF00650">
    <property type="entry name" value="CRAL_TRIO"/>
    <property type="match status" value="1"/>
</dbReference>
<evidence type="ECO:0000313" key="3">
    <source>
        <dbReference type="Proteomes" id="UP001211907"/>
    </source>
</evidence>
<proteinExistence type="predicted"/>
<comment type="caution">
    <text evidence="2">The sequence shown here is derived from an EMBL/GenBank/DDBJ whole genome shotgun (WGS) entry which is preliminary data.</text>
</comment>
<dbReference type="SMART" id="SM01100">
    <property type="entry name" value="CRAL_TRIO_N"/>
    <property type="match status" value="1"/>
</dbReference>
<dbReference type="PANTHER" id="PTHR45657:SF1">
    <property type="entry name" value="CRAL-TRIO DOMAIN-CONTAINING PROTEIN YKL091C-RELATED"/>
    <property type="match status" value="1"/>
</dbReference>
<dbReference type="Gene3D" id="1.10.8.20">
    <property type="entry name" value="N-terminal domain of phosphatidylinositol transfer protein sec14p"/>
    <property type="match status" value="1"/>
</dbReference>
<protein>
    <submittedName>
        <fullName evidence="2">Cytosolic factor, phosphatidylinositol/phosphatidylcholine transfer protein</fullName>
    </submittedName>
</protein>
<dbReference type="InterPro" id="IPR051026">
    <property type="entry name" value="PI/PC_transfer"/>
</dbReference>
<accession>A0AAD5T8K9</accession>
<keyword evidence="3" id="KW-1185">Reference proteome</keyword>
<dbReference type="InterPro" id="IPR036865">
    <property type="entry name" value="CRAL-TRIO_dom_sf"/>
</dbReference>
<reference evidence="2" key="1">
    <citation type="submission" date="2020-05" db="EMBL/GenBank/DDBJ databases">
        <title>Phylogenomic resolution of chytrid fungi.</title>
        <authorList>
            <person name="Stajich J.E."/>
            <person name="Amses K."/>
            <person name="Simmons R."/>
            <person name="Seto K."/>
            <person name="Myers J."/>
            <person name="Bonds A."/>
            <person name="Quandt C.A."/>
            <person name="Barry K."/>
            <person name="Liu P."/>
            <person name="Grigoriev I."/>
            <person name="Longcore J.E."/>
            <person name="James T.Y."/>
        </authorList>
    </citation>
    <scope>NUCLEOTIDE SEQUENCE</scope>
    <source>
        <strain evidence="2">JEL0513</strain>
    </source>
</reference>
<dbReference type="PANTHER" id="PTHR45657">
    <property type="entry name" value="CRAL-TRIO DOMAIN-CONTAINING PROTEIN YKL091C-RELATED"/>
    <property type="match status" value="1"/>
</dbReference>
<feature type="domain" description="CRAL-TRIO" evidence="1">
    <location>
        <begin position="79"/>
        <end position="253"/>
    </location>
</feature>
<dbReference type="CDD" id="cd00170">
    <property type="entry name" value="SEC14"/>
    <property type="match status" value="1"/>
</dbReference>